<dbReference type="EMBL" id="GIFC01006638">
    <property type="protein sequence ID" value="MXU88721.1"/>
    <property type="molecule type" value="Transcribed_RNA"/>
</dbReference>
<evidence type="ECO:0000256" key="1">
    <source>
        <dbReference type="SAM" id="Phobius"/>
    </source>
</evidence>
<keyword evidence="1" id="KW-1133">Transmembrane helix</keyword>
<name>A0A6B0UD06_IXORI</name>
<protein>
    <submittedName>
        <fullName evidence="2">Uncharacterized protein</fullName>
    </submittedName>
</protein>
<evidence type="ECO:0000313" key="2">
    <source>
        <dbReference type="EMBL" id="MXU88721.1"/>
    </source>
</evidence>
<feature type="transmembrane region" description="Helical" evidence="1">
    <location>
        <begin position="6"/>
        <end position="29"/>
    </location>
</feature>
<accession>A0A6B0UD06</accession>
<keyword evidence="1" id="KW-0812">Transmembrane</keyword>
<keyword evidence="1" id="KW-0472">Membrane</keyword>
<sequence>MVFLHLLFLGGLPVGVEIFGHALPFLVVVRVKLSAVMFGPLRHRHVQRTLDHERHRSFADALWDQFDCPVVLVPLGADTMRGHHAVKGGTSGLEALLAGFVFS</sequence>
<reference evidence="2" key="1">
    <citation type="submission" date="2019-12" db="EMBL/GenBank/DDBJ databases">
        <title>An insight into the sialome of adult female Ixodes ricinus ticks feeding for 6 days.</title>
        <authorList>
            <person name="Perner J."/>
            <person name="Ribeiro J.M.C."/>
        </authorList>
    </citation>
    <scope>NUCLEOTIDE SEQUENCE</scope>
    <source>
        <strain evidence="2">Semi-engorged</strain>
        <tissue evidence="2">Salivary glands</tissue>
    </source>
</reference>
<organism evidence="2">
    <name type="scientific">Ixodes ricinus</name>
    <name type="common">Common tick</name>
    <name type="synonym">Acarus ricinus</name>
    <dbReference type="NCBI Taxonomy" id="34613"/>
    <lineage>
        <taxon>Eukaryota</taxon>
        <taxon>Metazoa</taxon>
        <taxon>Ecdysozoa</taxon>
        <taxon>Arthropoda</taxon>
        <taxon>Chelicerata</taxon>
        <taxon>Arachnida</taxon>
        <taxon>Acari</taxon>
        <taxon>Parasitiformes</taxon>
        <taxon>Ixodida</taxon>
        <taxon>Ixodoidea</taxon>
        <taxon>Ixodidae</taxon>
        <taxon>Ixodinae</taxon>
        <taxon>Ixodes</taxon>
    </lineage>
</organism>
<dbReference type="AlphaFoldDB" id="A0A6B0UD06"/>
<proteinExistence type="predicted"/>